<dbReference type="Proteomes" id="UP000557566">
    <property type="component" value="Unassembled WGS sequence"/>
</dbReference>
<dbReference type="GO" id="GO:0070916">
    <property type="term" value="C:inositol phosphoceramide synthase complex"/>
    <property type="evidence" value="ECO:0007669"/>
    <property type="project" value="TreeGrafter"/>
</dbReference>
<accession>A0A8H4PQK9</accession>
<evidence type="ECO:0000313" key="8">
    <source>
        <dbReference type="Proteomes" id="UP000557566"/>
    </source>
</evidence>
<reference evidence="7 8" key="1">
    <citation type="journal article" date="2020" name="Genome Biol. Evol.">
        <title>A new high-quality draft genome assembly of the Chinese cordyceps Ophiocordyceps sinensis.</title>
        <authorList>
            <person name="Shu R."/>
            <person name="Zhang J."/>
            <person name="Meng Q."/>
            <person name="Zhang H."/>
            <person name="Zhou G."/>
            <person name="Li M."/>
            <person name="Wu P."/>
            <person name="Zhao Y."/>
            <person name="Chen C."/>
            <person name="Qin Q."/>
        </authorList>
    </citation>
    <scope>NUCLEOTIDE SEQUENCE [LARGE SCALE GENOMIC DNA]</scope>
    <source>
        <strain evidence="7 8">IOZ07</strain>
    </source>
</reference>
<keyword evidence="2 5" id="KW-0812">Transmembrane</keyword>
<dbReference type="FunFam" id="1.20.144.10:FF:000015">
    <property type="entry name" value="Aureobasidin resistance protein Aur1"/>
    <property type="match status" value="1"/>
</dbReference>
<sequence>MKDLAGSSPGKLVLPSPWAEKLAVAVLNRLPSRYHTTGRRRSRSNATSRPGASDVTTLQKSFNLWDGIRDVQRRRLHPVDVQYMFLAGLVFFSLWIAPSAPAVKTFALVGAAWLLLMPATRQFFLPSVTIWVWLVYFFCSRFIPTEYRPHIWVRVLPALENVLYGANLSKVLSAHQHAVFDILAWLPYGIIHFGAPAACSLLMFIFAAPGTTAVFARTFGWMSIIGVTIQLLFPCTPPWYENEHGLVPAAYGMPGSPAGLARIDAILGIDLYTTNFTAAPLPFGAFPSLHGGYAVLEALFMSHCFPQLKFFFIGYAGWIWWSTMYLSHHYAIDLVGGGLIAMAFFYSARARWLPRRQPGKLTRWDYDYVEIGHRHRTPDEEYGGGQYFGLELLEHRRADSSDGWTLGSSSGYSSSSGTVSPTSSDASSGVFVVDVESDCQPWDGNTPLREVEFNDVVISR</sequence>
<evidence type="ECO:0000256" key="3">
    <source>
        <dbReference type="ARBA" id="ARBA00022989"/>
    </source>
</evidence>
<gene>
    <name evidence="7" type="ORF">G6O67_004941</name>
</gene>
<comment type="subcellular location">
    <subcellularLocation>
        <location evidence="1">Membrane</location>
        <topology evidence="1">Multi-pass membrane protein</topology>
    </subcellularLocation>
</comment>
<dbReference type="GO" id="GO:0016020">
    <property type="term" value="C:membrane"/>
    <property type="evidence" value="ECO:0007669"/>
    <property type="project" value="UniProtKB-SubCell"/>
</dbReference>
<organism evidence="7 8">
    <name type="scientific">Ophiocordyceps sinensis</name>
    <dbReference type="NCBI Taxonomy" id="72228"/>
    <lineage>
        <taxon>Eukaryota</taxon>
        <taxon>Fungi</taxon>
        <taxon>Dikarya</taxon>
        <taxon>Ascomycota</taxon>
        <taxon>Pezizomycotina</taxon>
        <taxon>Sordariomycetes</taxon>
        <taxon>Hypocreomycetidae</taxon>
        <taxon>Hypocreales</taxon>
        <taxon>Ophiocordycipitaceae</taxon>
        <taxon>Ophiocordyceps</taxon>
    </lineage>
</organism>
<dbReference type="GO" id="GO:0006676">
    <property type="term" value="P:mannosyl diphosphorylinositol ceramide metabolic process"/>
    <property type="evidence" value="ECO:0007669"/>
    <property type="project" value="TreeGrafter"/>
</dbReference>
<protein>
    <recommendedName>
        <fullName evidence="6">Phosphatidic acid phosphatase type 2/haloperoxidase domain-containing protein</fullName>
    </recommendedName>
</protein>
<evidence type="ECO:0000313" key="7">
    <source>
        <dbReference type="EMBL" id="KAF4508582.1"/>
    </source>
</evidence>
<feature type="domain" description="Phosphatidic acid phosphatase type 2/haloperoxidase" evidence="6">
    <location>
        <begin position="212"/>
        <end position="349"/>
    </location>
</feature>
<feature type="transmembrane region" description="Helical" evidence="5">
    <location>
        <begin position="214"/>
        <end position="233"/>
    </location>
</feature>
<dbReference type="CDD" id="cd03386">
    <property type="entry name" value="PAP2_Aur1_like"/>
    <property type="match status" value="1"/>
</dbReference>
<dbReference type="PANTHER" id="PTHR31310">
    <property type="match status" value="1"/>
</dbReference>
<feature type="transmembrane region" description="Helical" evidence="5">
    <location>
        <begin position="330"/>
        <end position="348"/>
    </location>
</feature>
<keyword evidence="3 5" id="KW-1133">Transmembrane helix</keyword>
<dbReference type="PANTHER" id="PTHR31310:SF11">
    <property type="entry name" value="INOSITOL PHOSPHORYLCERAMIDE SYNTHASE CATALYTIC SUBUNIT AUR1"/>
    <property type="match status" value="1"/>
</dbReference>
<dbReference type="SMART" id="SM00014">
    <property type="entry name" value="acidPPc"/>
    <property type="match status" value="1"/>
</dbReference>
<proteinExistence type="predicted"/>
<dbReference type="InterPro" id="IPR000326">
    <property type="entry name" value="PAP2/HPO"/>
</dbReference>
<dbReference type="Pfam" id="PF14378">
    <property type="entry name" value="PAP2_3"/>
    <property type="match status" value="1"/>
</dbReference>
<dbReference type="InterPro" id="IPR026841">
    <property type="entry name" value="Aur1/Ipt1"/>
</dbReference>
<name>A0A8H4PQK9_9HYPO</name>
<dbReference type="OrthoDB" id="5784at2759"/>
<evidence type="ECO:0000259" key="6">
    <source>
        <dbReference type="SMART" id="SM00014"/>
    </source>
</evidence>
<feature type="transmembrane region" description="Helical" evidence="5">
    <location>
        <begin position="185"/>
        <end position="207"/>
    </location>
</feature>
<evidence type="ECO:0000256" key="5">
    <source>
        <dbReference type="SAM" id="Phobius"/>
    </source>
</evidence>
<comment type="caution">
    <text evidence="7">The sequence shown here is derived from an EMBL/GenBank/DDBJ whole genome shotgun (WGS) entry which is preliminary data.</text>
</comment>
<dbReference type="InterPro" id="IPR052185">
    <property type="entry name" value="IPC_Synthase-Related"/>
</dbReference>
<dbReference type="GO" id="GO:0030148">
    <property type="term" value="P:sphingolipid biosynthetic process"/>
    <property type="evidence" value="ECO:0007669"/>
    <property type="project" value="TreeGrafter"/>
</dbReference>
<evidence type="ECO:0000256" key="2">
    <source>
        <dbReference type="ARBA" id="ARBA00022692"/>
    </source>
</evidence>
<evidence type="ECO:0000256" key="4">
    <source>
        <dbReference type="ARBA" id="ARBA00023136"/>
    </source>
</evidence>
<keyword evidence="4 5" id="KW-0472">Membrane</keyword>
<dbReference type="AlphaFoldDB" id="A0A8H4PQK9"/>
<evidence type="ECO:0000256" key="1">
    <source>
        <dbReference type="ARBA" id="ARBA00004141"/>
    </source>
</evidence>
<dbReference type="EMBL" id="JAAVMX010000005">
    <property type="protein sequence ID" value="KAF4508582.1"/>
    <property type="molecule type" value="Genomic_DNA"/>
</dbReference>
<keyword evidence="8" id="KW-1185">Reference proteome</keyword>
<feature type="transmembrane region" description="Helical" evidence="5">
    <location>
        <begin position="123"/>
        <end position="139"/>
    </location>
</feature>
<dbReference type="Gene3D" id="1.20.144.10">
    <property type="entry name" value="Phosphatidic acid phosphatase type 2/haloperoxidase"/>
    <property type="match status" value="1"/>
</dbReference>